<feature type="region of interest" description="Disordered" evidence="1">
    <location>
        <begin position="815"/>
        <end position="868"/>
    </location>
</feature>
<comment type="caution">
    <text evidence="3">The sequence shown here is derived from an EMBL/GenBank/DDBJ whole genome shotgun (WGS) entry which is preliminary data.</text>
</comment>
<name>A0A1S2VXY4_BIFLN</name>
<accession>A0A1S2VXY4</accession>
<keyword evidence="2" id="KW-0732">Signal</keyword>
<dbReference type="AlphaFoldDB" id="A0A1S2VXY4"/>
<evidence type="ECO:0000313" key="4">
    <source>
        <dbReference type="Proteomes" id="UP000181801"/>
    </source>
</evidence>
<feature type="region of interest" description="Disordered" evidence="1">
    <location>
        <begin position="40"/>
        <end position="60"/>
    </location>
</feature>
<feature type="signal peptide" evidence="2">
    <location>
        <begin position="1"/>
        <end position="32"/>
    </location>
</feature>
<dbReference type="Proteomes" id="UP000181801">
    <property type="component" value="Unassembled WGS sequence"/>
</dbReference>
<evidence type="ECO:0000313" key="3">
    <source>
        <dbReference type="EMBL" id="OIN63106.1"/>
    </source>
</evidence>
<reference evidence="3 4" key="1">
    <citation type="journal article" date="2016" name="BMC Microbiol.">
        <title>Fucosyllactose and L-fucose utilization of infant Bifidobacterium longum and Bifidobacterium kashiwanohense.</title>
        <authorList>
            <person name="Bunesova V."/>
            <person name="Lacroix C."/>
            <person name="Schwab C."/>
        </authorList>
    </citation>
    <scope>NUCLEOTIDE SEQUENCE [LARGE SCALE GENOMIC DNA]</scope>
    <source>
        <strain evidence="3 4">BSM11-5</strain>
    </source>
</reference>
<feature type="chain" id="PRO_5010160763" description="Cell surface protein" evidence="2">
    <location>
        <begin position="33"/>
        <end position="868"/>
    </location>
</feature>
<organism evidence="3 4">
    <name type="scientific">Bifidobacterium longum subsp. suis</name>
    <dbReference type="NCBI Taxonomy" id="1695"/>
    <lineage>
        <taxon>Bacteria</taxon>
        <taxon>Bacillati</taxon>
        <taxon>Actinomycetota</taxon>
        <taxon>Actinomycetes</taxon>
        <taxon>Bifidobacteriales</taxon>
        <taxon>Bifidobacteriaceae</taxon>
        <taxon>Bifidobacterium</taxon>
    </lineage>
</organism>
<feature type="compositionally biased region" description="Basic and acidic residues" evidence="1">
    <location>
        <begin position="852"/>
        <end position="868"/>
    </location>
</feature>
<feature type="compositionally biased region" description="Basic and acidic residues" evidence="1">
    <location>
        <begin position="819"/>
        <end position="833"/>
    </location>
</feature>
<evidence type="ECO:0000256" key="2">
    <source>
        <dbReference type="SAM" id="SignalP"/>
    </source>
</evidence>
<sequence length="868" mass="91701">MEQMEHLNVKKLVTAAVASVAALGMTVPSAYAGEMGQALNPPVEQAQGGSTRAADGTADNTPYLQVDGTEDRFALAEGSRYTLVHQMYSKPADTYTVRHGLEHDVLTKDASRSTGPEYRVAAGDRVEAIGTDVFTGKCADGSGMTFELTVPYNYSAASENSAKATLGNGLGEIALSYDDAKKAWTGTTALAGEPEATPTAKATVSVKPEGVDKAVTKTSDLNVASSEDGSTRRYSLTGDLGLFGRVDATAEATIRKGAPVSGTVTIGGTGFALKADGKGNYTASGAAADGTKPERDATVTLTYADGTAMTLKASRPNLAKPTTKDGAWVYKGETTYTADGKDRIDLKKGGDGNWTGVIDLKGKAPADTLQAYREWSADGVDSPLREGYELTLGTDGIRDTEPKLGVRHHEGEAKWTGDGTTVTAPVKYDEGTEVTLSEADGKGAWTATAATKAGSLTDSNEPVAKTVALSDGTMLDIDYETKVSSVTDPKGNVFVTLKGVAKGETKEGGKVKVSVTAYRAENRRVSGIKVERSKADGTSEELDVTPAFSEDVHEYSVTLPHDATGDSYTLNVAHGVDADVEAPTAKLGGGTSRILTQVIEGVEWKVTVNFQAADIQPDSPAKLKGIFVNYSGEAKKGNLIKDWDPNRLDYTISVGEKAPSPYITAEWDDKLVDAKAGDIRQTADGTAQSFVVTAKTGGATRTYTVTVVRERSWKTAAEEFKPAEPIVRDATVEADSDSDTKLVSAGYEKGRQVHAFDGRPDQGAGGRRVLRGAEEGPVRVHLRQAPERHDLRVHGQRAGPRRGHAGHLHVQGALPDLEDSGRDLAGHQGERQGRGGLRPVEARVQGVRAGRRQGDGDPGVRPHARPDR</sequence>
<dbReference type="RefSeq" id="WP_071474983.1">
    <property type="nucleotide sequence ID" value="NZ_MOAE01000034.1"/>
</dbReference>
<proteinExistence type="predicted"/>
<dbReference type="EMBL" id="MOAE01000034">
    <property type="protein sequence ID" value="OIN63106.1"/>
    <property type="molecule type" value="Genomic_DNA"/>
</dbReference>
<gene>
    <name evidence="3" type="ORF">BFS26_07235</name>
</gene>
<evidence type="ECO:0000256" key="1">
    <source>
        <dbReference type="SAM" id="MobiDB-lite"/>
    </source>
</evidence>
<evidence type="ECO:0008006" key="5">
    <source>
        <dbReference type="Google" id="ProtNLM"/>
    </source>
</evidence>
<protein>
    <recommendedName>
        <fullName evidence="5">Cell surface protein</fullName>
    </recommendedName>
</protein>